<evidence type="ECO:0000259" key="9">
    <source>
        <dbReference type="Pfam" id="PF20473"/>
    </source>
</evidence>
<dbReference type="InterPro" id="IPR050953">
    <property type="entry name" value="N4_N6_ade-DNA_methylase"/>
</dbReference>
<reference evidence="10 11" key="1">
    <citation type="submission" date="2020-09" db="EMBL/GenBank/DDBJ databases">
        <title>Flavimobilis rhizosphaerae sp. nov., isolated from rhizosphere soil of Spartina alterniflora.</title>
        <authorList>
            <person name="Hanqin C."/>
        </authorList>
    </citation>
    <scope>NUCLEOTIDE SEQUENCE [LARGE SCALE GENOMIC DNA]</scope>
    <source>
        <strain evidence="10 11">GY 10621</strain>
    </source>
</reference>
<dbReference type="Pfam" id="PF20464">
    <property type="entry name" value="MmeI_N"/>
    <property type="match status" value="1"/>
</dbReference>
<evidence type="ECO:0000259" key="7">
    <source>
        <dbReference type="Pfam" id="PF20466"/>
    </source>
</evidence>
<evidence type="ECO:0000256" key="3">
    <source>
        <dbReference type="ARBA" id="ARBA00022679"/>
    </source>
</evidence>
<keyword evidence="2 10" id="KW-0489">Methyltransferase</keyword>
<dbReference type="Proteomes" id="UP000642107">
    <property type="component" value="Unassembled WGS sequence"/>
</dbReference>
<comment type="catalytic activity">
    <reaction evidence="4">
        <text>a 2'-deoxyadenosine in DNA + S-adenosyl-L-methionine = an N(6)-methyl-2'-deoxyadenosine in DNA + S-adenosyl-L-homocysteine + H(+)</text>
        <dbReference type="Rhea" id="RHEA:15197"/>
        <dbReference type="Rhea" id="RHEA-COMP:12418"/>
        <dbReference type="Rhea" id="RHEA-COMP:12419"/>
        <dbReference type="ChEBI" id="CHEBI:15378"/>
        <dbReference type="ChEBI" id="CHEBI:57856"/>
        <dbReference type="ChEBI" id="CHEBI:59789"/>
        <dbReference type="ChEBI" id="CHEBI:90615"/>
        <dbReference type="ChEBI" id="CHEBI:90616"/>
        <dbReference type="EC" id="2.1.1.72"/>
    </reaction>
</comment>
<proteinExistence type="predicted"/>
<dbReference type="Pfam" id="PF20467">
    <property type="entry name" value="MmeI_C"/>
    <property type="match status" value="1"/>
</dbReference>
<dbReference type="InterPro" id="IPR046819">
    <property type="entry name" value="MmeI_hel"/>
</dbReference>
<dbReference type="GO" id="GO:0032259">
    <property type="term" value="P:methylation"/>
    <property type="evidence" value="ECO:0007669"/>
    <property type="project" value="UniProtKB-KW"/>
</dbReference>
<feature type="domain" description="MmeI-like DNA-methyltransferase" evidence="9">
    <location>
        <begin position="370"/>
        <end position="627"/>
    </location>
</feature>
<dbReference type="Pfam" id="PF20466">
    <property type="entry name" value="MmeI_TRD"/>
    <property type="match status" value="1"/>
</dbReference>
<dbReference type="PANTHER" id="PTHR33841">
    <property type="entry name" value="DNA METHYLTRANSFERASE YEEA-RELATED"/>
    <property type="match status" value="1"/>
</dbReference>
<evidence type="ECO:0000259" key="5">
    <source>
        <dbReference type="Pfam" id="PF20464"/>
    </source>
</evidence>
<comment type="caution">
    <text evidence="10">The sequence shown here is derived from an EMBL/GenBank/DDBJ whole genome shotgun (WGS) entry which is preliminary data.</text>
</comment>
<dbReference type="EMBL" id="JACZDF010000004">
    <property type="protein sequence ID" value="MBD9699545.1"/>
    <property type="molecule type" value="Genomic_DNA"/>
</dbReference>
<dbReference type="Pfam" id="PF20465">
    <property type="entry name" value="MmeI_hel"/>
    <property type="match status" value="1"/>
</dbReference>
<evidence type="ECO:0000313" key="10">
    <source>
        <dbReference type="EMBL" id="MBD9699545.1"/>
    </source>
</evidence>
<dbReference type="InterPro" id="IPR046816">
    <property type="entry name" value="MmeI_Mtase"/>
</dbReference>
<evidence type="ECO:0000256" key="4">
    <source>
        <dbReference type="ARBA" id="ARBA00047942"/>
    </source>
</evidence>
<gene>
    <name evidence="10" type="ORF">IGS67_08590</name>
</gene>
<keyword evidence="3" id="KW-0808">Transferase</keyword>
<sequence>MHDVHTVRVRTDAARAFAAKWAGRGYEKGDTGSFWLELLRDVVGMNDVTTNVRFEQATATHGYIDVIIPDAKTVIEQKSLGIDLDKPDRRQGLLVTPFEQAKRYADSLPNSQRPDRIIVCDFDHFRIHDLEVATPATNYVSFRLAELPEQLHLLDFLVDPQLARRQREERVSLDAGRLIGRLYDLLHAQYLDPDSEESRHSLNVLCVRLVFCLFSEDAGLFPKDAFANYLAGVPARQVRGALRELFDYMNTAPDERDPYASQELRAFPYVNGGLFADAGATEIPNFTDEIVKVLVEDVSKGTDWSAISPTIFGGVFESTLNPETRRSGGMHYTSPANIHRVIDPLFLDDLKAELDGILNADGVTPRARAGALGRFHDKLASLTFFDPACGSGNFLSESYLALRRLENQVLSALHNGQAMWAFDAPDGAKNNPLKVSLKQFVGIEINDFAANVARTALWIAELQANAETQTIVMQVIDDLPLTDSAQITLANALEVDWEEVLPADLCSYIIGNPPFRGARYQTREQKAELVAVFNGARNVGNIDYVAGWFMKAAQYMGDHKIRAAFVATNSICQGEQVANVWSPIYDLGVRIDFAHDTFKWTNEASGAAAVFVVVVGFSKQGDKKRLFRHPRPDQPAITEFPAQLNAYLKDAPDVFVWSRSKPICDVPPIGIGSQPLDDGNYLFTSEEKLAFLEVEPGAEKYFRRWLGAREFIQGIERWALWLGNATPMELARMPEVMKRVKAVREFRSKSNRPQTRKAAAAPQRFGTEIISTTNSLLIPQVSSERRNYIPLGFVGPETLCSDKVRLLPNATLYHFGMLHSSVHNAWMRMVGVRLKSDYSYSNSIVYNNFVWPDASEAQMRQISALAQDVLTSREGLIGMTIAEMYDPDRQILVPGLVASHAALDEAVKELYGAAPSATDGEIVALLMRMYADRLGVSAR</sequence>
<evidence type="ECO:0000313" key="11">
    <source>
        <dbReference type="Proteomes" id="UP000642107"/>
    </source>
</evidence>
<feature type="domain" description="MmeI-like target recognition" evidence="7">
    <location>
        <begin position="650"/>
        <end position="853"/>
    </location>
</feature>
<feature type="domain" description="MmeI-like C-terminal" evidence="8">
    <location>
        <begin position="855"/>
        <end position="931"/>
    </location>
</feature>
<dbReference type="RefSeq" id="WP_192279725.1">
    <property type="nucleotide sequence ID" value="NZ_JACZDF010000004.1"/>
</dbReference>
<evidence type="ECO:0000259" key="6">
    <source>
        <dbReference type="Pfam" id="PF20465"/>
    </source>
</evidence>
<evidence type="ECO:0000259" key="8">
    <source>
        <dbReference type="Pfam" id="PF20467"/>
    </source>
</evidence>
<dbReference type="GO" id="GO:0008168">
    <property type="term" value="F:methyltransferase activity"/>
    <property type="evidence" value="ECO:0007669"/>
    <property type="project" value="UniProtKB-KW"/>
</dbReference>
<dbReference type="InterPro" id="IPR029063">
    <property type="entry name" value="SAM-dependent_MTases_sf"/>
</dbReference>
<dbReference type="InterPro" id="IPR046817">
    <property type="entry name" value="MmeI_N"/>
</dbReference>
<organism evidence="10 11">
    <name type="scientific">Flavimobilis rhizosphaerae</name>
    <dbReference type="NCBI Taxonomy" id="2775421"/>
    <lineage>
        <taxon>Bacteria</taxon>
        <taxon>Bacillati</taxon>
        <taxon>Actinomycetota</taxon>
        <taxon>Actinomycetes</taxon>
        <taxon>Micrococcales</taxon>
        <taxon>Jonesiaceae</taxon>
        <taxon>Flavimobilis</taxon>
    </lineage>
</organism>
<dbReference type="Pfam" id="PF20473">
    <property type="entry name" value="MmeI_Mtase"/>
    <property type="match status" value="1"/>
</dbReference>
<dbReference type="Gene3D" id="3.40.50.150">
    <property type="entry name" value="Vaccinia Virus protein VP39"/>
    <property type="match status" value="1"/>
</dbReference>
<feature type="domain" description="MmeI-like helicase spacer" evidence="6">
    <location>
        <begin position="200"/>
        <end position="275"/>
    </location>
</feature>
<protein>
    <recommendedName>
        <fullName evidence="1">site-specific DNA-methyltransferase (adenine-specific)</fullName>
        <ecNumber evidence="1">2.1.1.72</ecNumber>
    </recommendedName>
</protein>
<dbReference type="InterPro" id="IPR046820">
    <property type="entry name" value="MmeI_TRD"/>
</dbReference>
<feature type="domain" description="MmeI-like N-terminal" evidence="5">
    <location>
        <begin position="13"/>
        <end position="188"/>
    </location>
</feature>
<accession>A0ABR9DQX9</accession>
<evidence type="ECO:0000256" key="1">
    <source>
        <dbReference type="ARBA" id="ARBA00011900"/>
    </source>
</evidence>
<keyword evidence="11" id="KW-1185">Reference proteome</keyword>
<dbReference type="PANTHER" id="PTHR33841:SF1">
    <property type="entry name" value="DNA METHYLTRANSFERASE A"/>
    <property type="match status" value="1"/>
</dbReference>
<evidence type="ECO:0000256" key="2">
    <source>
        <dbReference type="ARBA" id="ARBA00022603"/>
    </source>
</evidence>
<name>A0ABR9DQX9_9MICO</name>
<dbReference type="InterPro" id="IPR046818">
    <property type="entry name" value="MmeI_C"/>
</dbReference>
<dbReference type="EC" id="2.1.1.72" evidence="1"/>
<dbReference type="SUPFAM" id="SSF53335">
    <property type="entry name" value="S-adenosyl-L-methionine-dependent methyltransferases"/>
    <property type="match status" value="1"/>
</dbReference>